<gene>
    <name evidence="2" type="ORF">JOM49_005450</name>
</gene>
<organism evidence="2 3">
    <name type="scientific">Amycolatopsis magusensis</name>
    <dbReference type="NCBI Taxonomy" id="882444"/>
    <lineage>
        <taxon>Bacteria</taxon>
        <taxon>Bacillati</taxon>
        <taxon>Actinomycetota</taxon>
        <taxon>Actinomycetes</taxon>
        <taxon>Pseudonocardiales</taxon>
        <taxon>Pseudonocardiaceae</taxon>
        <taxon>Amycolatopsis</taxon>
    </lineage>
</organism>
<comment type="caution">
    <text evidence="2">The sequence shown here is derived from an EMBL/GenBank/DDBJ whole genome shotgun (WGS) entry which is preliminary data.</text>
</comment>
<proteinExistence type="predicted"/>
<sequence length="50" mass="5042">MKKVLTGLLLAGMVALGGLAMSGAASAATAVEHGGGDGNEWVITPDTWEW</sequence>
<evidence type="ECO:0000313" key="3">
    <source>
        <dbReference type="Proteomes" id="UP000741013"/>
    </source>
</evidence>
<protein>
    <submittedName>
        <fullName evidence="2">Uncharacterized protein</fullName>
    </submittedName>
</protein>
<feature type="signal peptide" evidence="1">
    <location>
        <begin position="1"/>
        <end position="27"/>
    </location>
</feature>
<evidence type="ECO:0000256" key="1">
    <source>
        <dbReference type="SAM" id="SignalP"/>
    </source>
</evidence>
<reference evidence="2 3" key="1">
    <citation type="submission" date="2021-03" db="EMBL/GenBank/DDBJ databases">
        <title>Sequencing the genomes of 1000 actinobacteria strains.</title>
        <authorList>
            <person name="Klenk H.-P."/>
        </authorList>
    </citation>
    <scope>NUCLEOTIDE SEQUENCE [LARGE SCALE GENOMIC DNA]</scope>
    <source>
        <strain evidence="2 3">DSM 45510</strain>
    </source>
</reference>
<keyword evidence="1" id="KW-0732">Signal</keyword>
<feature type="chain" id="PRO_5047095442" evidence="1">
    <location>
        <begin position="28"/>
        <end position="50"/>
    </location>
</feature>
<dbReference type="Proteomes" id="UP000741013">
    <property type="component" value="Unassembled WGS sequence"/>
</dbReference>
<accession>A0ABS4PYL1</accession>
<evidence type="ECO:0000313" key="2">
    <source>
        <dbReference type="EMBL" id="MBP2183924.1"/>
    </source>
</evidence>
<keyword evidence="3" id="KW-1185">Reference proteome</keyword>
<dbReference type="EMBL" id="JAGGMS010000001">
    <property type="protein sequence ID" value="MBP2183924.1"/>
    <property type="molecule type" value="Genomic_DNA"/>
</dbReference>
<name>A0ABS4PYL1_9PSEU</name>
<dbReference type="RefSeq" id="WP_209667005.1">
    <property type="nucleotide sequence ID" value="NZ_JAGGMS010000001.1"/>
</dbReference>